<evidence type="ECO:0000313" key="5">
    <source>
        <dbReference type="Proteomes" id="UP000051036"/>
    </source>
</evidence>
<dbReference type="STRING" id="1423763.FC46_GL000899"/>
<sequence>MKNKIKELRTASHLSQEQLAEKAHVSVRTIQRLEAGEDASIATMNLVAGGLGVEVGDLFPNSNSLEENDKVQSADEQVNLQLQKRQEEFWAFNRIYKVVYTTIMLLWAIYFSWIENDTYMTVMGVLWIGAWSLMKPIRSWIIINVLDKKLDAKYPLTASRPDKNK</sequence>
<dbReference type="InterPro" id="IPR010982">
    <property type="entry name" value="Lambda_DNA-bd_dom_sf"/>
</dbReference>
<gene>
    <name evidence="4" type="ORF">FC46_GL000899</name>
</gene>
<dbReference type="RefSeq" id="WP_057799369.1">
    <property type="nucleotide sequence ID" value="NZ_AZFM01000026.1"/>
</dbReference>
<dbReference type="PANTHER" id="PTHR46558:SF4">
    <property type="entry name" value="DNA-BIDING PHAGE PROTEIN"/>
    <property type="match status" value="1"/>
</dbReference>
<dbReference type="InterPro" id="IPR001387">
    <property type="entry name" value="Cro/C1-type_HTH"/>
</dbReference>
<keyword evidence="5" id="KW-1185">Reference proteome</keyword>
<name>A0A0R1UFF4_9LACO</name>
<evidence type="ECO:0000256" key="2">
    <source>
        <dbReference type="SAM" id="Phobius"/>
    </source>
</evidence>
<dbReference type="CDD" id="cd00093">
    <property type="entry name" value="HTH_XRE"/>
    <property type="match status" value="1"/>
</dbReference>
<dbReference type="OrthoDB" id="9812495at2"/>
<keyword evidence="2" id="KW-1133">Transmembrane helix</keyword>
<evidence type="ECO:0000256" key="1">
    <source>
        <dbReference type="ARBA" id="ARBA00023125"/>
    </source>
</evidence>
<dbReference type="PANTHER" id="PTHR46558">
    <property type="entry name" value="TRACRIPTIONAL REGULATORY PROTEIN-RELATED-RELATED"/>
    <property type="match status" value="1"/>
</dbReference>
<dbReference type="AlphaFoldDB" id="A0A0R1UFF4"/>
<keyword evidence="2" id="KW-0812">Transmembrane</keyword>
<proteinExistence type="predicted"/>
<accession>A0A0R1UFF4</accession>
<dbReference type="PATRIC" id="fig|1423763.3.peg.914"/>
<protein>
    <submittedName>
        <fullName evidence="4">DNA-binding protein</fullName>
    </submittedName>
</protein>
<evidence type="ECO:0000259" key="3">
    <source>
        <dbReference type="PROSITE" id="PS50943"/>
    </source>
</evidence>
<reference evidence="4 5" key="1">
    <citation type="journal article" date="2015" name="Genome Announc.">
        <title>Expanding the biotechnology potential of lactobacilli through comparative genomics of 213 strains and associated genera.</title>
        <authorList>
            <person name="Sun Z."/>
            <person name="Harris H.M."/>
            <person name="McCann A."/>
            <person name="Guo C."/>
            <person name="Argimon S."/>
            <person name="Zhang W."/>
            <person name="Yang X."/>
            <person name="Jeffery I.B."/>
            <person name="Cooney J.C."/>
            <person name="Kagawa T.F."/>
            <person name="Liu W."/>
            <person name="Song Y."/>
            <person name="Salvetti E."/>
            <person name="Wrobel A."/>
            <person name="Rasinkangas P."/>
            <person name="Parkhill J."/>
            <person name="Rea M.C."/>
            <person name="O'Sullivan O."/>
            <person name="Ritari J."/>
            <person name="Douillard F.P."/>
            <person name="Paul Ross R."/>
            <person name="Yang R."/>
            <person name="Briner A.E."/>
            <person name="Felis G.E."/>
            <person name="de Vos W.M."/>
            <person name="Barrangou R."/>
            <person name="Klaenhammer T.R."/>
            <person name="Caufield P.W."/>
            <person name="Cui Y."/>
            <person name="Zhang H."/>
            <person name="O'Toole P.W."/>
        </authorList>
    </citation>
    <scope>NUCLEOTIDE SEQUENCE [LARGE SCALE GENOMIC DNA]</scope>
    <source>
        <strain evidence="4 5">DSM 16043</strain>
    </source>
</reference>
<dbReference type="Pfam" id="PF01381">
    <property type="entry name" value="HTH_3"/>
    <property type="match status" value="1"/>
</dbReference>
<feature type="domain" description="HTH cro/C1-type" evidence="3">
    <location>
        <begin position="5"/>
        <end position="58"/>
    </location>
</feature>
<dbReference type="SUPFAM" id="SSF47413">
    <property type="entry name" value="lambda repressor-like DNA-binding domains"/>
    <property type="match status" value="1"/>
</dbReference>
<dbReference type="SMART" id="SM00530">
    <property type="entry name" value="HTH_XRE"/>
    <property type="match status" value="1"/>
</dbReference>
<dbReference type="Proteomes" id="UP000051036">
    <property type="component" value="Unassembled WGS sequence"/>
</dbReference>
<dbReference type="EMBL" id="AZFM01000026">
    <property type="protein sequence ID" value="KRL89282.1"/>
    <property type="molecule type" value="Genomic_DNA"/>
</dbReference>
<evidence type="ECO:0000313" key="4">
    <source>
        <dbReference type="EMBL" id="KRL89282.1"/>
    </source>
</evidence>
<dbReference type="Gene3D" id="1.10.260.40">
    <property type="entry name" value="lambda repressor-like DNA-binding domains"/>
    <property type="match status" value="1"/>
</dbReference>
<feature type="transmembrane region" description="Helical" evidence="2">
    <location>
        <begin position="95"/>
        <end position="113"/>
    </location>
</feature>
<dbReference type="PROSITE" id="PS50943">
    <property type="entry name" value="HTH_CROC1"/>
    <property type="match status" value="1"/>
</dbReference>
<comment type="caution">
    <text evidence="4">The sequence shown here is derived from an EMBL/GenBank/DDBJ whole genome shotgun (WGS) entry which is preliminary data.</text>
</comment>
<dbReference type="GO" id="GO:0003677">
    <property type="term" value="F:DNA binding"/>
    <property type="evidence" value="ECO:0007669"/>
    <property type="project" value="UniProtKB-KW"/>
</dbReference>
<keyword evidence="2" id="KW-0472">Membrane</keyword>
<organism evidence="4 5">
    <name type="scientific">Lactobacillus kalixensis DSM 16043</name>
    <dbReference type="NCBI Taxonomy" id="1423763"/>
    <lineage>
        <taxon>Bacteria</taxon>
        <taxon>Bacillati</taxon>
        <taxon>Bacillota</taxon>
        <taxon>Bacilli</taxon>
        <taxon>Lactobacillales</taxon>
        <taxon>Lactobacillaceae</taxon>
        <taxon>Lactobacillus</taxon>
    </lineage>
</organism>
<keyword evidence="1 4" id="KW-0238">DNA-binding</keyword>